<dbReference type="InterPro" id="IPR023614">
    <property type="entry name" value="Porin_dom_sf"/>
</dbReference>
<dbReference type="RefSeq" id="WP_135189280.1">
    <property type="nucleotide sequence ID" value="NZ_SPUM01000047.1"/>
</dbReference>
<dbReference type="AlphaFoldDB" id="A0A4Y9T3X2"/>
<evidence type="ECO:0000256" key="7">
    <source>
        <dbReference type="ARBA" id="ARBA00023065"/>
    </source>
</evidence>
<comment type="subunit">
    <text evidence="2">Homotrimer.</text>
</comment>
<evidence type="ECO:0000256" key="6">
    <source>
        <dbReference type="ARBA" id="ARBA00022729"/>
    </source>
</evidence>
<dbReference type="GO" id="GO:0006811">
    <property type="term" value="P:monoatomic ion transport"/>
    <property type="evidence" value="ECO:0007669"/>
    <property type="project" value="UniProtKB-KW"/>
</dbReference>
<reference evidence="13 14" key="1">
    <citation type="submission" date="2019-03" db="EMBL/GenBank/DDBJ databases">
        <title>Draft genome of Massilia hortus sp. nov., a novel bacterial species of the Oxalobacteraceae family.</title>
        <authorList>
            <person name="Peta V."/>
            <person name="Raths R."/>
            <person name="Bucking H."/>
        </authorList>
    </citation>
    <scope>NUCLEOTIDE SEQUENCE [LARGE SCALE GENOMIC DNA]</scope>
    <source>
        <strain evidence="13 14">ONC3</strain>
    </source>
</reference>
<dbReference type="OrthoDB" id="5293374at2"/>
<keyword evidence="10" id="KW-0998">Cell outer membrane</keyword>
<dbReference type="GO" id="GO:0015288">
    <property type="term" value="F:porin activity"/>
    <property type="evidence" value="ECO:0007669"/>
    <property type="project" value="UniProtKB-KW"/>
</dbReference>
<feature type="signal peptide" evidence="11">
    <location>
        <begin position="1"/>
        <end position="19"/>
    </location>
</feature>
<dbReference type="Gene3D" id="2.40.160.10">
    <property type="entry name" value="Porin"/>
    <property type="match status" value="1"/>
</dbReference>
<dbReference type="CDD" id="cd00342">
    <property type="entry name" value="gram_neg_porins"/>
    <property type="match status" value="1"/>
</dbReference>
<evidence type="ECO:0000256" key="1">
    <source>
        <dbReference type="ARBA" id="ARBA00004571"/>
    </source>
</evidence>
<dbReference type="PANTHER" id="PTHR34501:SF9">
    <property type="entry name" value="MAJOR OUTER MEMBRANE PROTEIN P.IA"/>
    <property type="match status" value="1"/>
</dbReference>
<evidence type="ECO:0000256" key="5">
    <source>
        <dbReference type="ARBA" id="ARBA00022692"/>
    </source>
</evidence>
<evidence type="ECO:0000256" key="9">
    <source>
        <dbReference type="ARBA" id="ARBA00023136"/>
    </source>
</evidence>
<feature type="chain" id="PRO_5021376598" evidence="11">
    <location>
        <begin position="20"/>
        <end position="362"/>
    </location>
</feature>
<name>A0A4Y9T3X2_9BURK</name>
<dbReference type="Pfam" id="PF13609">
    <property type="entry name" value="Porin_4"/>
    <property type="match status" value="1"/>
</dbReference>
<evidence type="ECO:0000256" key="3">
    <source>
        <dbReference type="ARBA" id="ARBA00022448"/>
    </source>
</evidence>
<dbReference type="Proteomes" id="UP000297258">
    <property type="component" value="Unassembled WGS sequence"/>
</dbReference>
<evidence type="ECO:0000256" key="4">
    <source>
        <dbReference type="ARBA" id="ARBA00022452"/>
    </source>
</evidence>
<dbReference type="InterPro" id="IPR033900">
    <property type="entry name" value="Gram_neg_porin_domain"/>
</dbReference>
<evidence type="ECO:0000256" key="10">
    <source>
        <dbReference type="ARBA" id="ARBA00023237"/>
    </source>
</evidence>
<accession>A0A4Y9T3X2</accession>
<keyword evidence="8" id="KW-0626">Porin</keyword>
<dbReference type="InterPro" id="IPR050298">
    <property type="entry name" value="Gram-neg_bact_OMP"/>
</dbReference>
<comment type="caution">
    <text evidence="13">The sequence shown here is derived from an EMBL/GenBank/DDBJ whole genome shotgun (WGS) entry which is preliminary data.</text>
</comment>
<evidence type="ECO:0000256" key="2">
    <source>
        <dbReference type="ARBA" id="ARBA00011233"/>
    </source>
</evidence>
<dbReference type="EMBL" id="SPUM01000047">
    <property type="protein sequence ID" value="TFW32899.1"/>
    <property type="molecule type" value="Genomic_DNA"/>
</dbReference>
<keyword evidence="5" id="KW-0812">Transmembrane</keyword>
<keyword evidence="7" id="KW-0406">Ion transport</keyword>
<dbReference type="SUPFAM" id="SSF56935">
    <property type="entry name" value="Porins"/>
    <property type="match status" value="1"/>
</dbReference>
<evidence type="ECO:0000256" key="11">
    <source>
        <dbReference type="SAM" id="SignalP"/>
    </source>
</evidence>
<protein>
    <submittedName>
        <fullName evidence="13">Porin</fullName>
    </submittedName>
</protein>
<comment type="subcellular location">
    <subcellularLocation>
        <location evidence="1">Cell outer membrane</location>
        <topology evidence="1">Multi-pass membrane protein</topology>
    </subcellularLocation>
</comment>
<dbReference type="GO" id="GO:0009279">
    <property type="term" value="C:cell outer membrane"/>
    <property type="evidence" value="ECO:0007669"/>
    <property type="project" value="UniProtKB-SubCell"/>
</dbReference>
<feature type="domain" description="Porin" evidence="12">
    <location>
        <begin position="4"/>
        <end position="325"/>
    </location>
</feature>
<keyword evidence="6 11" id="KW-0732">Signal</keyword>
<evidence type="ECO:0000256" key="8">
    <source>
        <dbReference type="ARBA" id="ARBA00023114"/>
    </source>
</evidence>
<evidence type="ECO:0000259" key="12">
    <source>
        <dbReference type="Pfam" id="PF13609"/>
    </source>
</evidence>
<dbReference type="PANTHER" id="PTHR34501">
    <property type="entry name" value="PROTEIN YDDL-RELATED"/>
    <property type="match status" value="1"/>
</dbReference>
<organism evidence="13 14">
    <name type="scientific">Massilia horti</name>
    <dbReference type="NCBI Taxonomy" id="2562153"/>
    <lineage>
        <taxon>Bacteria</taxon>
        <taxon>Pseudomonadati</taxon>
        <taxon>Pseudomonadota</taxon>
        <taxon>Betaproteobacteria</taxon>
        <taxon>Burkholderiales</taxon>
        <taxon>Oxalobacteraceae</taxon>
        <taxon>Telluria group</taxon>
        <taxon>Massilia</taxon>
    </lineage>
</organism>
<sequence>MKKAWTALACLAVTGSAMAQTGSTVNLYGVIDGGVTYVNNQAGGHNVLATSGIVEPTRFGLTGSEDLGGGLSAIYRLESQFSQSTGALVGTSLFGRQAYVGLKGSAGTLTVGNQYDFMFDTLQMNGYDAASRFGGLYSLRRGPFGKLAIPGAPGGSGDFDRLSGQRIANSIKFTSNNYGGLTFGGMVGVGEQPGDSGKNRSISAGANYEVGRFGVAAAYTDVRYPDLAGGLGSVRNIGVGAKYKFDTVLVSALYTGTKNTANGANVNVLELLAKKSLTEKLSVGASIDFMKGNAVVDNNKAWQLNGAIDYAFSKRTDIYALVGYQLAQSGNGGLAQASIHGIPTAASGSHQALTRIGIRHRF</sequence>
<keyword evidence="14" id="KW-1185">Reference proteome</keyword>
<evidence type="ECO:0000313" key="13">
    <source>
        <dbReference type="EMBL" id="TFW32899.1"/>
    </source>
</evidence>
<proteinExistence type="predicted"/>
<gene>
    <name evidence="13" type="ORF">E4O92_08210</name>
</gene>
<dbReference type="GO" id="GO:0046930">
    <property type="term" value="C:pore complex"/>
    <property type="evidence" value="ECO:0007669"/>
    <property type="project" value="UniProtKB-KW"/>
</dbReference>
<keyword evidence="3" id="KW-0813">Transport</keyword>
<keyword evidence="4" id="KW-1134">Transmembrane beta strand</keyword>
<keyword evidence="9" id="KW-0472">Membrane</keyword>
<evidence type="ECO:0000313" key="14">
    <source>
        <dbReference type="Proteomes" id="UP000297258"/>
    </source>
</evidence>